<comment type="caution">
    <text evidence="1">The sequence shown here is derived from an EMBL/GenBank/DDBJ whole genome shotgun (WGS) entry which is preliminary data.</text>
</comment>
<keyword evidence="2" id="KW-1185">Reference proteome</keyword>
<evidence type="ECO:0000313" key="2">
    <source>
        <dbReference type="Proteomes" id="UP000297814"/>
    </source>
</evidence>
<organism evidence="1 2">
    <name type="scientific">Botrytis hyacinthi</name>
    <dbReference type="NCBI Taxonomy" id="278943"/>
    <lineage>
        <taxon>Eukaryota</taxon>
        <taxon>Fungi</taxon>
        <taxon>Dikarya</taxon>
        <taxon>Ascomycota</taxon>
        <taxon>Pezizomycotina</taxon>
        <taxon>Leotiomycetes</taxon>
        <taxon>Helotiales</taxon>
        <taxon>Sclerotiniaceae</taxon>
        <taxon>Botrytis</taxon>
    </lineage>
</organism>
<evidence type="ECO:0000313" key="1">
    <source>
        <dbReference type="EMBL" id="TGO31880.1"/>
    </source>
</evidence>
<dbReference type="AlphaFoldDB" id="A0A4Z1G8V7"/>
<sequence length="144" mass="15997">MCADTQHLDEDIRTSLNQSTLLKLIDNIPTTSINLRTTLKSTTISKLFFILFATKALAMRLNYSAKYENGTVATYTSKNAGRITDAVGDKIFANIQTWSGGKYTATRREEQSMITVKNVLPAMNKGIGSDQVKEMQSIVNKNIK</sequence>
<reference evidence="1 2" key="1">
    <citation type="submission" date="2017-12" db="EMBL/GenBank/DDBJ databases">
        <title>Comparative genomics of Botrytis spp.</title>
        <authorList>
            <person name="Valero-Jimenez C.A."/>
            <person name="Tapia P."/>
            <person name="Veloso J."/>
            <person name="Silva-Moreno E."/>
            <person name="Staats M."/>
            <person name="Valdes J.H."/>
            <person name="Van Kan J.A.L."/>
        </authorList>
    </citation>
    <scope>NUCLEOTIDE SEQUENCE [LARGE SCALE GENOMIC DNA]</scope>
    <source>
        <strain evidence="1 2">Bh0001</strain>
    </source>
</reference>
<dbReference type="EMBL" id="PQXK01000388">
    <property type="protein sequence ID" value="TGO31880.1"/>
    <property type="molecule type" value="Genomic_DNA"/>
</dbReference>
<gene>
    <name evidence="1" type="ORF">BHYA_0390g00030</name>
</gene>
<dbReference type="Proteomes" id="UP000297814">
    <property type="component" value="Unassembled WGS sequence"/>
</dbReference>
<accession>A0A4Z1G8V7</accession>
<protein>
    <submittedName>
        <fullName evidence="1">Uncharacterized protein</fullName>
    </submittedName>
</protein>
<proteinExistence type="predicted"/>
<name>A0A4Z1G8V7_9HELO</name>